<keyword evidence="2" id="KW-0810">Translation regulation</keyword>
<feature type="domain" description="Nucleic acid binding NABP" evidence="4">
    <location>
        <begin position="1"/>
        <end position="114"/>
    </location>
</feature>
<dbReference type="GO" id="GO:0003729">
    <property type="term" value="F:mRNA binding"/>
    <property type="evidence" value="ECO:0007669"/>
    <property type="project" value="TreeGrafter"/>
</dbReference>
<dbReference type="SUPFAM" id="SSF48371">
    <property type="entry name" value="ARM repeat"/>
    <property type="match status" value="1"/>
</dbReference>
<gene>
    <name evidence="5" type="ORF">FPE_LOCUS15782</name>
</gene>
<dbReference type="SMART" id="SM00025">
    <property type="entry name" value="Pumilio"/>
    <property type="match status" value="3"/>
</dbReference>
<proteinExistence type="predicted"/>
<name>A0AAD1ZJU4_9LAMI</name>
<dbReference type="InterPro" id="IPR001313">
    <property type="entry name" value="Pumilio_RNA-bd_rpt"/>
</dbReference>
<keyword evidence="3" id="KW-0694">RNA-binding</keyword>
<dbReference type="InterPro" id="IPR011989">
    <property type="entry name" value="ARM-like"/>
</dbReference>
<evidence type="ECO:0000256" key="2">
    <source>
        <dbReference type="ARBA" id="ARBA00022845"/>
    </source>
</evidence>
<evidence type="ECO:0000256" key="3">
    <source>
        <dbReference type="ARBA" id="ARBA00022884"/>
    </source>
</evidence>
<keyword evidence="6" id="KW-1185">Reference proteome</keyword>
<evidence type="ECO:0000256" key="1">
    <source>
        <dbReference type="ARBA" id="ARBA00022737"/>
    </source>
</evidence>
<dbReference type="Pfam" id="PF07990">
    <property type="entry name" value="NABP"/>
    <property type="match status" value="1"/>
</dbReference>
<dbReference type="InterPro" id="IPR016024">
    <property type="entry name" value="ARM-type_fold"/>
</dbReference>
<dbReference type="InterPro" id="IPR012940">
    <property type="entry name" value="NABP"/>
</dbReference>
<dbReference type="GO" id="GO:0006417">
    <property type="term" value="P:regulation of translation"/>
    <property type="evidence" value="ECO:0007669"/>
    <property type="project" value="UniProtKB-KW"/>
</dbReference>
<evidence type="ECO:0000313" key="6">
    <source>
        <dbReference type="Proteomes" id="UP000834106"/>
    </source>
</evidence>
<organism evidence="5 6">
    <name type="scientific">Fraxinus pennsylvanica</name>
    <dbReference type="NCBI Taxonomy" id="56036"/>
    <lineage>
        <taxon>Eukaryota</taxon>
        <taxon>Viridiplantae</taxon>
        <taxon>Streptophyta</taxon>
        <taxon>Embryophyta</taxon>
        <taxon>Tracheophyta</taxon>
        <taxon>Spermatophyta</taxon>
        <taxon>Magnoliopsida</taxon>
        <taxon>eudicotyledons</taxon>
        <taxon>Gunneridae</taxon>
        <taxon>Pentapetalae</taxon>
        <taxon>asterids</taxon>
        <taxon>lamiids</taxon>
        <taxon>Lamiales</taxon>
        <taxon>Oleaceae</taxon>
        <taxon>Oleeae</taxon>
        <taxon>Fraxinus</taxon>
    </lineage>
</organism>
<evidence type="ECO:0000259" key="4">
    <source>
        <dbReference type="Pfam" id="PF07990"/>
    </source>
</evidence>
<accession>A0AAD1ZJU4</accession>
<evidence type="ECO:0000313" key="5">
    <source>
        <dbReference type="EMBL" id="CAI9768352.1"/>
    </source>
</evidence>
<dbReference type="Proteomes" id="UP000834106">
    <property type="component" value="Chromosome 9"/>
</dbReference>
<dbReference type="AlphaFoldDB" id="A0AAD1ZJU4"/>
<dbReference type="PANTHER" id="PTHR12537">
    <property type="entry name" value="RNA BINDING PROTEIN PUMILIO-RELATED"/>
    <property type="match status" value="1"/>
</dbReference>
<dbReference type="PANTHER" id="PTHR12537:SF187">
    <property type="entry name" value="OS04G0276200 PROTEIN"/>
    <property type="match status" value="1"/>
</dbReference>
<dbReference type="GO" id="GO:0005737">
    <property type="term" value="C:cytoplasm"/>
    <property type="evidence" value="ECO:0007669"/>
    <property type="project" value="TreeGrafter"/>
</dbReference>
<dbReference type="EMBL" id="OU503044">
    <property type="protein sequence ID" value="CAI9768352.1"/>
    <property type="molecule type" value="Genomic_DNA"/>
</dbReference>
<sequence length="309" mass="34546">MELLGLQKPYLEPLLQQQYGLAFGKTSNLHHGFFGYPAFSPGMSYPGSPIADPVIPNLPFGPSSPVMHVEQIMHIPSGLRNIPGSFMGGNLEEIFAPSLLYEFKSNKTKCFELAEIAGHVVEFSVDQYGSRFIQQKLETTNAQVKNMAIEVIELDQQTRIVTELDGRVMLLFLEHCHKPQTQSIVMDEILQSVCMLAQDQYGNYVIQLVLEHGKPQEERSAIIGQIVPMSQQKFASNVVEKFFSFGTPGEHQTLVHLSAFKMYTYGKHFVARVEKLVATGEISLSSKDWSIHNDNLGSKVDSFDGFATK</sequence>
<keyword evidence="1" id="KW-0677">Repeat</keyword>
<dbReference type="Pfam" id="PF00806">
    <property type="entry name" value="PUF"/>
    <property type="match status" value="2"/>
</dbReference>
<reference evidence="5" key="1">
    <citation type="submission" date="2023-05" db="EMBL/GenBank/DDBJ databases">
        <authorList>
            <person name="Huff M."/>
        </authorList>
    </citation>
    <scope>NUCLEOTIDE SEQUENCE</scope>
</reference>
<dbReference type="Gene3D" id="1.25.10.10">
    <property type="entry name" value="Leucine-rich Repeat Variant"/>
    <property type="match status" value="2"/>
</dbReference>
<protein>
    <recommendedName>
        <fullName evidence="4">Nucleic acid binding NABP domain-containing protein</fullName>
    </recommendedName>
</protein>